<evidence type="ECO:0000256" key="3">
    <source>
        <dbReference type="ARBA" id="ARBA00022771"/>
    </source>
</evidence>
<feature type="compositionally biased region" description="Polar residues" evidence="6">
    <location>
        <begin position="405"/>
        <end position="423"/>
    </location>
</feature>
<dbReference type="InterPro" id="IPR018200">
    <property type="entry name" value="USP_CS"/>
</dbReference>
<dbReference type="Gene3D" id="3.30.40.10">
    <property type="entry name" value="Zinc/RING finger domain, C3HC4 (zinc finger)"/>
    <property type="match status" value="1"/>
</dbReference>
<proteinExistence type="inferred from homology"/>
<organism evidence="9 10">
    <name type="scientific">Penstemon davidsonii</name>
    <dbReference type="NCBI Taxonomy" id="160366"/>
    <lineage>
        <taxon>Eukaryota</taxon>
        <taxon>Viridiplantae</taxon>
        <taxon>Streptophyta</taxon>
        <taxon>Embryophyta</taxon>
        <taxon>Tracheophyta</taxon>
        <taxon>Spermatophyta</taxon>
        <taxon>Magnoliopsida</taxon>
        <taxon>eudicotyledons</taxon>
        <taxon>Gunneridae</taxon>
        <taxon>Pentapetalae</taxon>
        <taxon>asterids</taxon>
        <taxon>lamiids</taxon>
        <taxon>Lamiales</taxon>
        <taxon>Plantaginaceae</taxon>
        <taxon>Cheloneae</taxon>
        <taxon>Penstemon</taxon>
    </lineage>
</organism>
<feature type="domain" description="USP" evidence="7">
    <location>
        <begin position="215"/>
        <end position="1001"/>
    </location>
</feature>
<evidence type="ECO:0000256" key="5">
    <source>
        <dbReference type="PROSITE-ProRule" id="PRU00502"/>
    </source>
</evidence>
<dbReference type="SUPFAM" id="SSF54001">
    <property type="entry name" value="Cysteine proteinases"/>
    <property type="match status" value="1"/>
</dbReference>
<dbReference type="InterPro" id="IPR050164">
    <property type="entry name" value="Peptidase_C19"/>
</dbReference>
<keyword evidence="4" id="KW-0862">Zinc</keyword>
<feature type="compositionally biased region" description="Polar residues" evidence="6">
    <location>
        <begin position="626"/>
        <end position="643"/>
    </location>
</feature>
<sequence>MGKKVKKKAKSGQKEKRGPSASLKTAASDDETSDDGVAVVKDRGLCPHIEKGINMDKLSAKLEFSESFRCEDCRENVIEKRGNKVKGKQGKKGGTNSKSDSKAIWVCLECGHFSCGGVGLPTTPQSHAVRHAKQIHHALAVNCENPQLLWCFPCSKLIKSENKEVHNKVVKLLKGQPSEESTLDVEDVWFGSGSVTSALKSGNSNADRKSSYLVKGLENLGNTCFFNSVMQNLFAINTLRDYFRKLDESVGPLSASLRKLFSDTSSESGLRGVINPRSLFGSLCTKSPQFRGYQQHDSHELLRCLLDGLSTEELSARKHGKSNTSTTDPTFVDSIFGGQISSTVTCLECKHSSTIYEPFFDLSLSVPTTKPPSKRAQVVTKGKKPKLPPKRSARIRSKISKESVSDQSTGGNSSGEVQSSVQPTEQLVLPSSDSALLSDSIVSNDIALDMGLTTHDLSAIQEPQDHQPLENFEQQSVLSDSFSWLDYIDPTPVPNGIYIASENDEISVNQGSVNDNVLQNDEQNEETSETSVNQGSVNDNVLQNDEQNEETNETSVNQGSMNHDVLQIDKKNEETDEISINQGAATNDVLQNDEQNGESDEISVIQGSVNDDVVQNDEQNEISQLKNEPNPVSQFDGNPSSEGYLTKEIDQSDADLSQSSVSCRQPFSKDSNIDFENPLQQDSEVLLLTYKEDTSPNIEVSRGEDEVSSAVVGDEQNLLDFDGFGDMFNEPEAATEPTEAVKTEVVIRRNSSDSDPDEVDSSNAPVSVESCLAFFMKPELLSKDEHAWQCDNCSKVLREEMIRSKRKSEKSNGLEVRNSSELLDFGGNNHEIEIMDGNVINCESENKEQKMSNGSHENDSSAAKCDSEVSEEEEANSEKLKVKRDATKSILINKAPSVLTVHLKRFSQDARGRLSKLNGHVNFKETIDLKPYMDPRCNERDKYSYRLMGVVEHSGTMRGGHYVAYIRSGGAWYHASDAYVREVSFEEVLRCEAYILFYEVT</sequence>
<protein>
    <recommendedName>
        <fullName evidence="11">Ubiquitinyl hydrolase 1</fullName>
    </recommendedName>
</protein>
<dbReference type="Pfam" id="PF00443">
    <property type="entry name" value="UCH"/>
    <property type="match status" value="1"/>
</dbReference>
<evidence type="ECO:0000259" key="7">
    <source>
        <dbReference type="PROSITE" id="PS50235"/>
    </source>
</evidence>
<dbReference type="Pfam" id="PF02148">
    <property type="entry name" value="zf-UBP"/>
    <property type="match status" value="1"/>
</dbReference>
<dbReference type="Gene3D" id="3.90.70.10">
    <property type="entry name" value="Cysteine proteinases"/>
    <property type="match status" value="2"/>
</dbReference>
<feature type="region of interest" description="Disordered" evidence="6">
    <location>
        <begin position="846"/>
        <end position="880"/>
    </location>
</feature>
<feature type="compositionally biased region" description="Basic residues" evidence="6">
    <location>
        <begin position="381"/>
        <end position="398"/>
    </location>
</feature>
<feature type="domain" description="UBP-type" evidence="8">
    <location>
        <begin position="44"/>
        <end position="177"/>
    </location>
</feature>
<dbReference type="InterPro" id="IPR013083">
    <property type="entry name" value="Znf_RING/FYVE/PHD"/>
</dbReference>
<dbReference type="InterPro" id="IPR001394">
    <property type="entry name" value="Peptidase_C19_UCH"/>
</dbReference>
<dbReference type="PROSITE" id="PS00972">
    <property type="entry name" value="USP_1"/>
    <property type="match status" value="1"/>
</dbReference>
<name>A0ABR0D019_9LAMI</name>
<dbReference type="PROSITE" id="PS00973">
    <property type="entry name" value="USP_2"/>
    <property type="match status" value="1"/>
</dbReference>
<evidence type="ECO:0008006" key="11">
    <source>
        <dbReference type="Google" id="ProtNLM"/>
    </source>
</evidence>
<dbReference type="PROSITE" id="PS50271">
    <property type="entry name" value="ZF_UBP"/>
    <property type="match status" value="1"/>
</dbReference>
<evidence type="ECO:0000256" key="6">
    <source>
        <dbReference type="SAM" id="MobiDB-lite"/>
    </source>
</evidence>
<keyword evidence="3 5" id="KW-0863">Zinc-finger</keyword>
<dbReference type="InterPro" id="IPR028889">
    <property type="entry name" value="USP"/>
</dbReference>
<feature type="region of interest" description="Disordered" evidence="6">
    <location>
        <begin position="651"/>
        <end position="675"/>
    </location>
</feature>
<feature type="region of interest" description="Disordered" evidence="6">
    <location>
        <begin position="1"/>
        <end position="35"/>
    </location>
</feature>
<feature type="region of interest" description="Disordered" evidence="6">
    <location>
        <begin position="367"/>
        <end position="423"/>
    </location>
</feature>
<evidence type="ECO:0000259" key="8">
    <source>
        <dbReference type="PROSITE" id="PS50271"/>
    </source>
</evidence>
<dbReference type="Proteomes" id="UP001291926">
    <property type="component" value="Unassembled WGS sequence"/>
</dbReference>
<feature type="region of interest" description="Disordered" evidence="6">
    <location>
        <begin position="581"/>
        <end position="600"/>
    </location>
</feature>
<dbReference type="PANTHER" id="PTHR24006:SF781">
    <property type="entry name" value="LD34905P"/>
    <property type="match status" value="1"/>
</dbReference>
<keyword evidence="10" id="KW-1185">Reference proteome</keyword>
<reference evidence="9 10" key="1">
    <citation type="journal article" date="2023" name="bioRxiv">
        <title>Genome report: Whole genome sequence and annotation of Penstemon davidsonii.</title>
        <authorList>
            <person name="Ostevik K.L."/>
            <person name="Alabady M."/>
            <person name="Zhang M."/>
            <person name="Rausher M.D."/>
        </authorList>
    </citation>
    <scope>NUCLEOTIDE SEQUENCE [LARGE SCALE GENOMIC DNA]</scope>
    <source>
        <strain evidence="9">DNT005</strain>
        <tissue evidence="9">Whole leaf</tissue>
    </source>
</reference>
<evidence type="ECO:0000256" key="1">
    <source>
        <dbReference type="ARBA" id="ARBA00009085"/>
    </source>
</evidence>
<keyword evidence="2" id="KW-0479">Metal-binding</keyword>
<comment type="caution">
    <text evidence="9">The sequence shown here is derived from an EMBL/GenBank/DDBJ whole genome shotgun (WGS) entry which is preliminary data.</text>
</comment>
<evidence type="ECO:0000313" key="10">
    <source>
        <dbReference type="Proteomes" id="UP001291926"/>
    </source>
</evidence>
<comment type="similarity">
    <text evidence="1">Belongs to the peptidase C19 family.</text>
</comment>
<dbReference type="InterPro" id="IPR001607">
    <property type="entry name" value="Znf_UBP"/>
</dbReference>
<feature type="compositionally biased region" description="Basic residues" evidence="6">
    <location>
        <begin position="1"/>
        <end position="11"/>
    </location>
</feature>
<feature type="region of interest" description="Disordered" evidence="6">
    <location>
        <begin position="626"/>
        <end position="645"/>
    </location>
</feature>
<feature type="compositionally biased region" description="Polar residues" evidence="6">
    <location>
        <begin position="654"/>
        <end position="670"/>
    </location>
</feature>
<dbReference type="EMBL" id="JAYDYQ010002534">
    <property type="protein sequence ID" value="KAK4482567.1"/>
    <property type="molecule type" value="Genomic_DNA"/>
</dbReference>
<dbReference type="SUPFAM" id="SSF57850">
    <property type="entry name" value="RING/U-box"/>
    <property type="match status" value="1"/>
</dbReference>
<dbReference type="PANTHER" id="PTHR24006">
    <property type="entry name" value="UBIQUITIN CARBOXYL-TERMINAL HYDROLASE"/>
    <property type="match status" value="1"/>
</dbReference>
<dbReference type="PROSITE" id="PS50235">
    <property type="entry name" value="USP_3"/>
    <property type="match status" value="1"/>
</dbReference>
<evidence type="ECO:0000256" key="2">
    <source>
        <dbReference type="ARBA" id="ARBA00022723"/>
    </source>
</evidence>
<gene>
    <name evidence="9" type="ORF">RD792_009727</name>
</gene>
<evidence type="ECO:0000313" key="9">
    <source>
        <dbReference type="EMBL" id="KAK4482567.1"/>
    </source>
</evidence>
<dbReference type="SMART" id="SM00290">
    <property type="entry name" value="ZnF_UBP"/>
    <property type="match status" value="1"/>
</dbReference>
<dbReference type="InterPro" id="IPR038765">
    <property type="entry name" value="Papain-like_cys_pep_sf"/>
</dbReference>
<evidence type="ECO:0000256" key="4">
    <source>
        <dbReference type="ARBA" id="ARBA00022833"/>
    </source>
</evidence>
<accession>A0ABR0D019</accession>
<feature type="compositionally biased region" description="Polar residues" evidence="6">
    <location>
        <begin position="581"/>
        <end position="594"/>
    </location>
</feature>